<dbReference type="GO" id="GO:0009617">
    <property type="term" value="P:response to bacterium"/>
    <property type="evidence" value="ECO:0007669"/>
    <property type="project" value="InterPro"/>
</dbReference>
<dbReference type="PANTHER" id="PTHR10994:SF62">
    <property type="entry name" value="RETICULON-LIKE PROTEIN B8"/>
    <property type="match status" value="1"/>
</dbReference>
<dbReference type="AlphaFoldDB" id="A0A498HBV4"/>
<keyword evidence="4 6" id="KW-1133">Transmembrane helix</keyword>
<evidence type="ECO:0000256" key="6">
    <source>
        <dbReference type="RuleBase" id="RU363132"/>
    </source>
</evidence>
<feature type="domain" description="Reticulon" evidence="8">
    <location>
        <begin position="88"/>
        <end position="274"/>
    </location>
</feature>
<evidence type="ECO:0000256" key="4">
    <source>
        <dbReference type="ARBA" id="ARBA00022989"/>
    </source>
</evidence>
<evidence type="ECO:0000256" key="7">
    <source>
        <dbReference type="SAM" id="SignalP"/>
    </source>
</evidence>
<keyword evidence="5 6" id="KW-0472">Membrane</keyword>
<feature type="signal peptide" evidence="7">
    <location>
        <begin position="1"/>
        <end position="33"/>
    </location>
</feature>
<evidence type="ECO:0000259" key="8">
    <source>
        <dbReference type="PROSITE" id="PS50845"/>
    </source>
</evidence>
<gene>
    <name evidence="9" type="ORF">DVH24_027901</name>
</gene>
<evidence type="ECO:0000256" key="1">
    <source>
        <dbReference type="ARBA" id="ARBA00004477"/>
    </source>
</evidence>
<comment type="subcellular location">
    <subcellularLocation>
        <location evidence="1 6">Endoplasmic reticulum membrane</location>
        <topology evidence="1 6">Multi-pass membrane protein</topology>
    </subcellularLocation>
</comment>
<keyword evidence="3 6" id="KW-0256">Endoplasmic reticulum</keyword>
<name>A0A498HBV4_MALDO</name>
<dbReference type="InterPro" id="IPR003388">
    <property type="entry name" value="Reticulon"/>
</dbReference>
<accession>A0A498HBV4</accession>
<comment type="caution">
    <text evidence="9">The sequence shown here is derived from an EMBL/GenBank/DDBJ whole genome shotgun (WGS) entry which is preliminary data.</text>
</comment>
<dbReference type="STRING" id="3750.A0A498HBV4"/>
<dbReference type="InterPro" id="IPR045064">
    <property type="entry name" value="Reticulon-like"/>
</dbReference>
<dbReference type="Pfam" id="PF02453">
    <property type="entry name" value="Reticulon"/>
    <property type="match status" value="1"/>
</dbReference>
<organism evidence="9 10">
    <name type="scientific">Malus domestica</name>
    <name type="common">Apple</name>
    <name type="synonym">Pyrus malus</name>
    <dbReference type="NCBI Taxonomy" id="3750"/>
    <lineage>
        <taxon>Eukaryota</taxon>
        <taxon>Viridiplantae</taxon>
        <taxon>Streptophyta</taxon>
        <taxon>Embryophyta</taxon>
        <taxon>Tracheophyta</taxon>
        <taxon>Spermatophyta</taxon>
        <taxon>Magnoliopsida</taxon>
        <taxon>eudicotyledons</taxon>
        <taxon>Gunneridae</taxon>
        <taxon>Pentapetalae</taxon>
        <taxon>rosids</taxon>
        <taxon>fabids</taxon>
        <taxon>Rosales</taxon>
        <taxon>Rosaceae</taxon>
        <taxon>Amygdaloideae</taxon>
        <taxon>Maleae</taxon>
        <taxon>Malus</taxon>
    </lineage>
</organism>
<evidence type="ECO:0000313" key="9">
    <source>
        <dbReference type="EMBL" id="RXH67754.1"/>
    </source>
</evidence>
<feature type="transmembrane region" description="Helical" evidence="6">
    <location>
        <begin position="193"/>
        <end position="220"/>
    </location>
</feature>
<dbReference type="PANTHER" id="PTHR10994">
    <property type="entry name" value="RETICULON"/>
    <property type="match status" value="1"/>
</dbReference>
<keyword evidence="7" id="KW-0732">Signal</keyword>
<sequence>MRLTRGPVENLGSLEIFVLFIWCVAAMPEKITAEDLLNNIVGTLADKKQKSGSFFGEETSSSVTTQFNFNRLFGRQKPVHHILGGGKSADVLLWRNKKISASVLTAATIVWVLFEWLNYHFLTLVGFALILGMLAQFLWSNFSGMINRSPSKVPRLVLPKDLFVNIAISIGAEINRGLAFVQDVACEGNVKQFIVVVVSLLIAAMIGSWCNFLTVLYIGFVAAHTLPVLYERYEDQVDNFVYQVLGQLQHNYRKLDTGVLSKIPKGKLSWKKYE</sequence>
<evidence type="ECO:0000256" key="5">
    <source>
        <dbReference type="ARBA" id="ARBA00023136"/>
    </source>
</evidence>
<dbReference type="EMBL" id="RDQH01000343">
    <property type="protein sequence ID" value="RXH67754.1"/>
    <property type="molecule type" value="Genomic_DNA"/>
</dbReference>
<keyword evidence="2 6" id="KW-0812">Transmembrane</keyword>
<evidence type="ECO:0000256" key="2">
    <source>
        <dbReference type="ARBA" id="ARBA00022692"/>
    </source>
</evidence>
<feature type="chain" id="PRO_5019753465" description="Reticulon-like protein" evidence="7">
    <location>
        <begin position="34"/>
        <end position="274"/>
    </location>
</feature>
<dbReference type="PROSITE" id="PS50845">
    <property type="entry name" value="RETICULON"/>
    <property type="match status" value="1"/>
</dbReference>
<proteinExistence type="predicted"/>
<feature type="transmembrane region" description="Helical" evidence="6">
    <location>
        <begin position="99"/>
        <end position="117"/>
    </location>
</feature>
<reference evidence="9 10" key="1">
    <citation type="submission" date="2018-10" db="EMBL/GenBank/DDBJ databases">
        <title>A high-quality apple genome assembly.</title>
        <authorList>
            <person name="Hu J."/>
        </authorList>
    </citation>
    <scope>NUCLEOTIDE SEQUENCE [LARGE SCALE GENOMIC DNA]</scope>
    <source>
        <strain evidence="10">cv. HFTH1</strain>
        <tissue evidence="9">Young leaf</tissue>
    </source>
</reference>
<evidence type="ECO:0000313" key="10">
    <source>
        <dbReference type="Proteomes" id="UP000290289"/>
    </source>
</evidence>
<feature type="transmembrane region" description="Helical" evidence="6">
    <location>
        <begin position="124"/>
        <end position="142"/>
    </location>
</feature>
<dbReference type="Proteomes" id="UP000290289">
    <property type="component" value="Chromosome 17"/>
</dbReference>
<evidence type="ECO:0000256" key="3">
    <source>
        <dbReference type="ARBA" id="ARBA00022824"/>
    </source>
</evidence>
<protein>
    <recommendedName>
        <fullName evidence="6">Reticulon-like protein</fullName>
    </recommendedName>
</protein>
<keyword evidence="10" id="KW-1185">Reference proteome</keyword>
<dbReference type="GO" id="GO:0005789">
    <property type="term" value="C:endoplasmic reticulum membrane"/>
    <property type="evidence" value="ECO:0007669"/>
    <property type="project" value="UniProtKB-SubCell"/>
</dbReference>